<reference evidence="3 4" key="1">
    <citation type="submission" date="2020-08" db="EMBL/GenBank/DDBJ databases">
        <title>A Genomic Blueprint of the Chicken Gut Microbiome.</title>
        <authorList>
            <person name="Gilroy R."/>
            <person name="Ravi A."/>
            <person name="Getino M."/>
            <person name="Pursley I."/>
            <person name="Horton D.L."/>
            <person name="Alikhan N.-F."/>
            <person name="Baker D."/>
            <person name="Gharbi K."/>
            <person name="Hall N."/>
            <person name="Watson M."/>
            <person name="Adriaenssens E.M."/>
            <person name="Foster-Nyarko E."/>
            <person name="Jarju S."/>
            <person name="Secka A."/>
            <person name="Antonio M."/>
            <person name="Oren A."/>
            <person name="Chaudhuri R."/>
            <person name="La Ragione R.M."/>
            <person name="Hildebrand F."/>
            <person name="Pallen M.J."/>
        </authorList>
    </citation>
    <scope>NUCLEOTIDE SEQUENCE [LARGE SCALE GENOMIC DNA]</scope>
    <source>
        <strain evidence="3 4">Sa5YUA1</strain>
    </source>
</reference>
<comment type="caution">
    <text evidence="3">The sequence shown here is derived from an EMBL/GenBank/DDBJ whole genome shotgun (WGS) entry which is preliminary data.</text>
</comment>
<dbReference type="RefSeq" id="WP_225230453.1">
    <property type="nucleotide sequence ID" value="NZ_JACSQT010000002.1"/>
</dbReference>
<organism evidence="3 4">
    <name type="scientific">Cytobacillus stercorigallinarum</name>
    <dbReference type="NCBI Taxonomy" id="2762240"/>
    <lineage>
        <taxon>Bacteria</taxon>
        <taxon>Bacillati</taxon>
        <taxon>Bacillota</taxon>
        <taxon>Bacilli</taxon>
        <taxon>Bacillales</taxon>
        <taxon>Bacillaceae</taxon>
        <taxon>Cytobacillus</taxon>
    </lineage>
</organism>
<proteinExistence type="predicted"/>
<dbReference type="InterPro" id="IPR013783">
    <property type="entry name" value="Ig-like_fold"/>
</dbReference>
<dbReference type="InterPro" id="IPR046776">
    <property type="entry name" value="Pectate_lyase_5"/>
</dbReference>
<keyword evidence="2" id="KW-0812">Transmembrane</keyword>
<gene>
    <name evidence="3" type="ORF">H9655_05245</name>
</gene>
<dbReference type="EMBL" id="JACSQT010000002">
    <property type="protein sequence ID" value="MBD7936423.1"/>
    <property type="molecule type" value="Genomic_DNA"/>
</dbReference>
<accession>A0ABR8QLM6</accession>
<sequence length="1055" mass="117578">MRKRRLTSKARRKKNYVRAGLSIFIIAILITSMNIQNFFTIHSVNASNGLLLEVEEKKIELHETFKITVSTTIEETNSKAVVIQLHIPGGLKYALDQTKQSLENITNPPKIEYDSSTNLINITYDNSQMGSQLLDLYLLAEDVGQFPIVASKDGQTTHIVNINVEESQISEEEYEKSNQESGADNDTVEENQDVKVSEVVDEDTESEQEIIPENDTVEESQGVTVDKDVGSKPNTENEGDYAKENFRIENNKEADYDHFNSVSNLDVIDLVANEIDVNTWNEFVNAVRNPAINKINIMENLDASTETSANRTRLSTYQVRRDLEINGNGNKVNFDYSSIYLGNPTSGEGNFHMHDITLAQRYAGAYAEDIVGSRLVGSYTGKWKYKFGNIIAEPTVQRLARAQYAEVTVYGEMNINTRAENFYLGSFIMEEGTTYKGNVNYYNFSIMWFNLAAREGDTGASREFTIGQNCAVQLTQSQTSGTTYPAIYHHYDSITVGEDSKLDINMPGYAVAFSRDNSIFTVKSGAYVNLTSKSNGSVINFRSIVNTPDNSKFIVEENAELYVIGNSSTGLINMDEGSGHSFILNEPASYDIRNAGTGTNSTAVRMGDDTTFQISDSDIDLWKKKSELLGPSDFNYVKVSDFLIEATRYNNMTVTSTNETIMVDFSSTQDFRRISGLNSLPDIIYEKVHTDADYTLQARVKIGEVPDGKGLDENGNVNYIPVYASEKQAYVDLIDTFGDTHKLYTNREGYVEYTDTKFNLAGEKISAMATRGPWIQGQPKTTEVMDVTPPNPANVDLEVIDEKTNKIIGTADEIGSTVIVEIDGEPIKDTQGNLITARVNEKGNWSFEIPDNLLPLQVGSNLQIILNDNSGLLDVEGLINPPTNNPMGNQNPNTSISYKDAIFKAGPIFKIVEYSGSLSLVAPNIISFGSQLEISPNDQLYEVVSLNEKLGVIDTRKEKSSWKLSSSLVEPLYNQERDSTLPIVYIKDGVVTELNNFSTTIFEHLNTDDEPFYISDLWNGKFENGLYVQAQSGEARIGKYEAVIKWTLEDTPSNQ</sequence>
<evidence type="ECO:0000256" key="1">
    <source>
        <dbReference type="SAM" id="MobiDB-lite"/>
    </source>
</evidence>
<dbReference type="Proteomes" id="UP000657931">
    <property type="component" value="Unassembled WGS sequence"/>
</dbReference>
<keyword evidence="2" id="KW-0472">Membrane</keyword>
<dbReference type="Gene3D" id="2.60.40.10">
    <property type="entry name" value="Immunoglobulins"/>
    <property type="match status" value="1"/>
</dbReference>
<feature type="transmembrane region" description="Helical" evidence="2">
    <location>
        <begin position="21"/>
        <end position="39"/>
    </location>
</feature>
<dbReference type="Pfam" id="PF20585">
    <property type="entry name" value="Pectate_lyase_5"/>
    <property type="match status" value="1"/>
</dbReference>
<evidence type="ECO:0000313" key="4">
    <source>
        <dbReference type="Proteomes" id="UP000657931"/>
    </source>
</evidence>
<keyword evidence="4" id="KW-1185">Reference proteome</keyword>
<evidence type="ECO:0000313" key="3">
    <source>
        <dbReference type="EMBL" id="MBD7936423.1"/>
    </source>
</evidence>
<feature type="region of interest" description="Disordered" evidence="1">
    <location>
        <begin position="169"/>
        <end position="243"/>
    </location>
</feature>
<evidence type="ECO:0000256" key="2">
    <source>
        <dbReference type="SAM" id="Phobius"/>
    </source>
</evidence>
<name>A0ABR8QLM6_9BACI</name>
<evidence type="ECO:0008006" key="5">
    <source>
        <dbReference type="Google" id="ProtNLM"/>
    </source>
</evidence>
<protein>
    <recommendedName>
        <fullName evidence="5">Bacterial Ig domain-containing protein</fullName>
    </recommendedName>
</protein>
<feature type="compositionally biased region" description="Acidic residues" evidence="1">
    <location>
        <begin position="199"/>
        <end position="218"/>
    </location>
</feature>
<keyword evidence="2" id="KW-1133">Transmembrane helix</keyword>